<dbReference type="EMBL" id="JANJPK010000019">
    <property type="protein sequence ID" value="MCR1232939.1"/>
    <property type="molecule type" value="Genomic_DNA"/>
</dbReference>
<dbReference type="Proteomes" id="UP000070960">
    <property type="component" value="Unassembled WGS sequence"/>
</dbReference>
<dbReference type="EMBL" id="JABLKP010000005">
    <property type="protein sequence ID" value="NQP83089.1"/>
    <property type="molecule type" value="Genomic_DNA"/>
</dbReference>
<proteinExistence type="predicted"/>
<evidence type="ECO:0000313" key="6">
    <source>
        <dbReference type="Proteomes" id="UP000074825"/>
    </source>
</evidence>
<dbReference type="EMBL" id="FIIE01000010">
    <property type="protein sequence ID" value="CYV79675.1"/>
    <property type="molecule type" value="Genomic_DNA"/>
</dbReference>
<dbReference type="Proteomes" id="UP000074825">
    <property type="component" value="Unassembled WGS sequence"/>
</dbReference>
<evidence type="ECO:0000313" key="2">
    <source>
        <dbReference type="EMBL" id="CYV79675.1"/>
    </source>
</evidence>
<dbReference type="AlphaFoldDB" id="A0A0Z8I1N8"/>
<dbReference type="RefSeq" id="WP_015647601.1">
    <property type="nucleotide sequence ID" value="NZ_CECW01000002.1"/>
</dbReference>
<evidence type="ECO:0000313" key="1">
    <source>
        <dbReference type="EMBL" id="CYV52005.1"/>
    </source>
</evidence>
<accession>A0A0Z8I1N8</accession>
<organism evidence="4 7">
    <name type="scientific">Streptococcus suis</name>
    <dbReference type="NCBI Taxonomy" id="1307"/>
    <lineage>
        <taxon>Bacteria</taxon>
        <taxon>Bacillati</taxon>
        <taxon>Bacillota</taxon>
        <taxon>Bacilli</taxon>
        <taxon>Lactobacillales</taxon>
        <taxon>Streptococcaceae</taxon>
        <taxon>Streptococcus</taxon>
    </lineage>
</organism>
<dbReference type="Proteomes" id="UP001206089">
    <property type="component" value="Unassembled WGS sequence"/>
</dbReference>
<evidence type="ECO:0000313" key="5">
    <source>
        <dbReference type="Proteomes" id="UP000070960"/>
    </source>
</evidence>
<protein>
    <submittedName>
        <fullName evidence="4">Uncharacterized protein</fullName>
    </submittedName>
</protein>
<reference evidence="4" key="2">
    <citation type="submission" date="2020-05" db="EMBL/GenBank/DDBJ databases">
        <title>Linking phenotype, genotype and ecology: antimicrobial resistance in the zoonotic pathogen Streptococcus suis.</title>
        <authorList>
            <person name="Hadjirin N.F."/>
            <person name="Miller E.L."/>
            <person name="Murray G.R."/>
            <person name="Yen P.L.K."/>
            <person name="Phuc H.D."/>
            <person name="Wileman T.M."/>
            <person name="Hernandez-Garcia J."/>
            <person name="Williamson S.M."/>
            <person name="Parkhill J."/>
            <person name="Maskell D.J."/>
            <person name="Zhou R."/>
            <person name="Fittipaldi N."/>
            <person name="Gottschalk M."/>
            <person name="Tucker A.D.W."/>
            <person name="Hoa N.T."/>
            <person name="Welch J."/>
            <person name="Weinert L.A."/>
        </authorList>
    </citation>
    <scope>NUCLEOTIDE SEQUENCE</scope>
    <source>
        <strain evidence="4">TMW_SS111</strain>
    </source>
</reference>
<evidence type="ECO:0000313" key="4">
    <source>
        <dbReference type="EMBL" id="NQP83089.1"/>
    </source>
</evidence>
<name>A0A0Z8I1N8_STRSU</name>
<dbReference type="EMBL" id="FIIF01000003">
    <property type="protein sequence ID" value="CYV52005.1"/>
    <property type="molecule type" value="Genomic_DNA"/>
</dbReference>
<reference evidence="3" key="3">
    <citation type="submission" date="2022-07" db="EMBL/GenBank/DDBJ databases">
        <authorList>
            <person name="Peng Z."/>
        </authorList>
    </citation>
    <scope>NUCLEOTIDE SEQUENCE</scope>
    <source>
        <strain evidence="3">2022WUSS069</strain>
    </source>
</reference>
<evidence type="ECO:0000313" key="7">
    <source>
        <dbReference type="Proteomes" id="UP000748881"/>
    </source>
</evidence>
<reference evidence="5 6" key="1">
    <citation type="submission" date="2016-02" db="EMBL/GenBank/DDBJ databases">
        <authorList>
            <consortium name="Pathogen Informatics"/>
        </authorList>
    </citation>
    <scope>NUCLEOTIDE SEQUENCE [LARGE SCALE GENOMIC DNA]</scope>
    <source>
        <strain evidence="2 5">LSS80</strain>
        <strain evidence="1 6">LSS82</strain>
    </source>
</reference>
<sequence>MFNIFLSTLSKHDLAVVKVALSIMKEDLSCYYFGTDNFLEENYYRIAEDFLTTIVNIELPKLIPTEWTKDLQKEVNLLYNTTFDAIDIGSIKHD</sequence>
<gene>
    <name evidence="2" type="ORF">ERS132442_01340</name>
    <name evidence="1" type="ORF">ERS132444_00551</name>
    <name evidence="4" type="ORF">HO898_04925</name>
    <name evidence="3" type="ORF">NQD44_07450</name>
</gene>
<evidence type="ECO:0000313" key="3">
    <source>
        <dbReference type="EMBL" id="MCR1232939.1"/>
    </source>
</evidence>
<dbReference type="Proteomes" id="UP000748881">
    <property type="component" value="Unassembled WGS sequence"/>
</dbReference>